<dbReference type="STRING" id="264251.FB00_12805"/>
<organism evidence="2 3">
    <name type="scientific">Cellulosimicrobium funkei</name>
    <dbReference type="NCBI Taxonomy" id="264251"/>
    <lineage>
        <taxon>Bacteria</taxon>
        <taxon>Bacillati</taxon>
        <taxon>Actinomycetota</taxon>
        <taxon>Actinomycetes</taxon>
        <taxon>Micrococcales</taxon>
        <taxon>Promicromonosporaceae</taxon>
        <taxon>Cellulosimicrobium</taxon>
    </lineage>
</organism>
<evidence type="ECO:0000313" key="2">
    <source>
        <dbReference type="EMBL" id="KLN34288.1"/>
    </source>
</evidence>
<feature type="region of interest" description="Disordered" evidence="1">
    <location>
        <begin position="176"/>
        <end position="317"/>
    </location>
</feature>
<dbReference type="EMBL" id="JNBQ01000016">
    <property type="protein sequence ID" value="KLN34288.1"/>
    <property type="molecule type" value="Genomic_DNA"/>
</dbReference>
<proteinExistence type="predicted"/>
<dbReference type="Proteomes" id="UP000035265">
    <property type="component" value="Unassembled WGS sequence"/>
</dbReference>
<dbReference type="RefSeq" id="WP_052877637.1">
    <property type="nucleotide sequence ID" value="NZ_JNBQ01000016.1"/>
</dbReference>
<feature type="compositionally biased region" description="Gly residues" evidence="1">
    <location>
        <begin position="228"/>
        <end position="256"/>
    </location>
</feature>
<evidence type="ECO:0008006" key="4">
    <source>
        <dbReference type="Google" id="ProtNLM"/>
    </source>
</evidence>
<gene>
    <name evidence="2" type="ORF">FB00_12805</name>
</gene>
<feature type="compositionally biased region" description="Basic and acidic residues" evidence="1">
    <location>
        <begin position="46"/>
        <end position="83"/>
    </location>
</feature>
<dbReference type="AlphaFoldDB" id="A0A0H2KM87"/>
<feature type="region of interest" description="Disordered" evidence="1">
    <location>
        <begin position="1"/>
        <end position="92"/>
    </location>
</feature>
<reference evidence="2 3" key="1">
    <citation type="submission" date="2014-05" db="EMBL/GenBank/DDBJ databases">
        <title>Cellulosimicrobium funkei U11 genome.</title>
        <authorList>
            <person name="Hu C."/>
            <person name="Gong Y."/>
            <person name="Wan W."/>
            <person name="Jiang M."/>
        </authorList>
    </citation>
    <scope>NUCLEOTIDE SEQUENCE [LARGE SCALE GENOMIC DNA]</scope>
    <source>
        <strain evidence="2 3">U11</strain>
    </source>
</reference>
<feature type="compositionally biased region" description="Low complexity" evidence="1">
    <location>
        <begin position="189"/>
        <end position="227"/>
    </location>
</feature>
<name>A0A0H2KM87_9MICO</name>
<protein>
    <recommendedName>
        <fullName evidence="4">DUF3618 domain-containing protein</fullName>
    </recommendedName>
</protein>
<keyword evidence="3" id="KW-1185">Reference proteome</keyword>
<feature type="compositionally biased region" description="Gly residues" evidence="1">
    <location>
        <begin position="307"/>
        <end position="317"/>
    </location>
</feature>
<feature type="compositionally biased region" description="Basic and acidic residues" evidence="1">
    <location>
        <begin position="176"/>
        <end position="188"/>
    </location>
</feature>
<accession>A0A0H2KM87</accession>
<evidence type="ECO:0000256" key="1">
    <source>
        <dbReference type="SAM" id="MobiDB-lite"/>
    </source>
</evidence>
<sequence>MSETNVPYGSGPGSPGVGTSQGTRDSGSAATGVKERASEAASHVGDAGRDVAQDAKEKARDVAHEAKDRARGLVDQTRTELTDQARTQQERLAGGLRSLGDELRQMADGTEDPGYATDLVRRAGDATGQVAQWFEDREPSSVLHEVESFARRRPGTFLLLAAGAGLLVGRLVRGMKDAPDTGEDRADDTTGVGTTGTRGAHAAPVGTSTGSAGLTGTTGTTGLTGTTGTTGLGGSTGTSGTGTTGTGGIGTGGTTGTRGEPDIGTAGAYPGLANDRLAQDPDVATSAEGDPTPPTFPPTTPGAGAARPGGGPDVVHP</sequence>
<feature type="compositionally biased region" description="Pro residues" evidence="1">
    <location>
        <begin position="291"/>
        <end position="300"/>
    </location>
</feature>
<dbReference type="PATRIC" id="fig|264251.5.peg.2603"/>
<comment type="caution">
    <text evidence="2">The sequence shown here is derived from an EMBL/GenBank/DDBJ whole genome shotgun (WGS) entry which is preliminary data.</text>
</comment>
<evidence type="ECO:0000313" key="3">
    <source>
        <dbReference type="Proteomes" id="UP000035265"/>
    </source>
</evidence>